<feature type="compositionally biased region" description="Low complexity" evidence="1">
    <location>
        <begin position="404"/>
        <end position="415"/>
    </location>
</feature>
<evidence type="ECO:0000313" key="2">
    <source>
        <dbReference type="EMBL" id="KAL0063689.1"/>
    </source>
</evidence>
<feature type="compositionally biased region" description="Low complexity" evidence="1">
    <location>
        <begin position="28"/>
        <end position="53"/>
    </location>
</feature>
<feature type="compositionally biased region" description="Pro residues" evidence="1">
    <location>
        <begin position="18"/>
        <end position="27"/>
    </location>
</feature>
<dbReference type="Proteomes" id="UP001437256">
    <property type="component" value="Unassembled WGS sequence"/>
</dbReference>
<feature type="compositionally biased region" description="Gly residues" evidence="1">
    <location>
        <begin position="84"/>
        <end position="100"/>
    </location>
</feature>
<dbReference type="EMBL" id="JBBXMP010000075">
    <property type="protein sequence ID" value="KAL0063689.1"/>
    <property type="molecule type" value="Genomic_DNA"/>
</dbReference>
<evidence type="ECO:0000256" key="1">
    <source>
        <dbReference type="SAM" id="MobiDB-lite"/>
    </source>
</evidence>
<keyword evidence="3" id="KW-1185">Reference proteome</keyword>
<feature type="region of interest" description="Disordered" evidence="1">
    <location>
        <begin position="67"/>
        <end position="100"/>
    </location>
</feature>
<accession>A0ABR2ZRP8</accession>
<feature type="region of interest" description="Disordered" evidence="1">
    <location>
        <begin position="391"/>
        <end position="415"/>
    </location>
</feature>
<protein>
    <submittedName>
        <fullName evidence="2">Uncharacterized protein</fullName>
    </submittedName>
</protein>
<reference evidence="2 3" key="1">
    <citation type="submission" date="2024-05" db="EMBL/GenBank/DDBJ databases">
        <title>A draft genome resource for the thread blight pathogen Marasmius tenuissimus strain MS-2.</title>
        <authorList>
            <person name="Yulfo-Soto G.E."/>
            <person name="Baruah I.K."/>
            <person name="Amoako-Attah I."/>
            <person name="Bukari Y."/>
            <person name="Meinhardt L.W."/>
            <person name="Bailey B.A."/>
            <person name="Cohen S.P."/>
        </authorList>
    </citation>
    <scope>NUCLEOTIDE SEQUENCE [LARGE SCALE GENOMIC DNA]</scope>
    <source>
        <strain evidence="2 3">MS-2</strain>
    </source>
</reference>
<feature type="region of interest" description="Disordered" evidence="1">
    <location>
        <begin position="1"/>
        <end position="55"/>
    </location>
</feature>
<gene>
    <name evidence="2" type="ORF">AAF712_009381</name>
</gene>
<evidence type="ECO:0000313" key="3">
    <source>
        <dbReference type="Proteomes" id="UP001437256"/>
    </source>
</evidence>
<organism evidence="2 3">
    <name type="scientific">Marasmius tenuissimus</name>
    <dbReference type="NCBI Taxonomy" id="585030"/>
    <lineage>
        <taxon>Eukaryota</taxon>
        <taxon>Fungi</taxon>
        <taxon>Dikarya</taxon>
        <taxon>Basidiomycota</taxon>
        <taxon>Agaricomycotina</taxon>
        <taxon>Agaricomycetes</taxon>
        <taxon>Agaricomycetidae</taxon>
        <taxon>Agaricales</taxon>
        <taxon>Marasmiineae</taxon>
        <taxon>Marasmiaceae</taxon>
        <taxon>Marasmius</taxon>
    </lineage>
</organism>
<feature type="compositionally biased region" description="Gly residues" evidence="1">
    <location>
        <begin position="393"/>
        <end position="403"/>
    </location>
</feature>
<sequence length="513" mass="52935">MPNPPGPGSHFNPNASPNMPPNMPPNMSPHMSNTGQNPMGGNAPPGAANQGPQRGMMMPELANQMSKLVEQSERAGAVPRPPMGGQGQGPGPGPLGGMHGPPGMAPPGMPGAPGQHNPLAMMNSGTGGPSFKPPNVAPQPQAVPVWQGTMCWRPDAMNGGREVNANIAVLAGSNNGSHSDTWPKTIYLSSPAQPISPTDVQAWFAQHKDQMFLGRLMPAGPDPSHQDYKSLFGNMITKKIYLLGAWTTPNGGQTNNLLIAAAPNTGLLGAFFPHNGLPELPKATSAVVSGQPGHHQQPPQQPMPGPPVGLANMLPQEMKDFMVRVRGMKEDHHRVAAAQSFIVRMQQTALAGGRSLTNAELTQLLNLMNVTPAQLQQLQARTQQLRMMAATSAGGGGGHGMPGQQGQQGHQQPPSMMMQGGGSGLPGMTMGGGAGHPGGFNPTMAQFMNGHRGNLGGMNMGSTQHMINAGSGPGHGMQGMGGGGPAGIHSNVSPEMMQSFAQRSQNGGMGGSG</sequence>
<name>A0ABR2ZRP8_9AGAR</name>
<proteinExistence type="predicted"/>
<comment type="caution">
    <text evidence="2">The sequence shown here is derived from an EMBL/GenBank/DDBJ whole genome shotgun (WGS) entry which is preliminary data.</text>
</comment>